<sequence length="191" mass="21185">MPRVATALARLALSLAFILGVAACAGRNAGPPPYKPAAELDQCEPGECVEAKLSFRRWANAEFHRGRMPYHCDPGSELDGRPNPAVTRMIFVVHGVVGTTPEALAQLHVPPGLVQLRSVTNALRRAEQLDPELDRSSIAIVAPTFQRTTQWQPYTDEDKRVWTWDRSTYNIGTLAARDPRGHRQGRQRVLV</sequence>
<dbReference type="PROSITE" id="PS51257">
    <property type="entry name" value="PROKAR_LIPOPROTEIN"/>
    <property type="match status" value="1"/>
</dbReference>
<dbReference type="EMBL" id="PVNK01000136">
    <property type="protein sequence ID" value="PRQ01044.1"/>
    <property type="molecule type" value="Genomic_DNA"/>
</dbReference>
<evidence type="ECO:0000256" key="1">
    <source>
        <dbReference type="SAM" id="SignalP"/>
    </source>
</evidence>
<name>A0A2S9Y7G9_9BACT</name>
<feature type="chain" id="PRO_5015672207" description="Lipoprotein" evidence="1">
    <location>
        <begin position="26"/>
        <end position="191"/>
    </location>
</feature>
<dbReference type="RefSeq" id="WP_106392113.1">
    <property type="nucleotide sequence ID" value="NZ_PVNK01000136.1"/>
</dbReference>
<proteinExistence type="predicted"/>
<organism evidence="2 3">
    <name type="scientific">Enhygromyxa salina</name>
    <dbReference type="NCBI Taxonomy" id="215803"/>
    <lineage>
        <taxon>Bacteria</taxon>
        <taxon>Pseudomonadati</taxon>
        <taxon>Myxococcota</taxon>
        <taxon>Polyangia</taxon>
        <taxon>Nannocystales</taxon>
        <taxon>Nannocystaceae</taxon>
        <taxon>Enhygromyxa</taxon>
    </lineage>
</organism>
<evidence type="ECO:0008006" key="4">
    <source>
        <dbReference type="Google" id="ProtNLM"/>
    </source>
</evidence>
<keyword evidence="1" id="KW-0732">Signal</keyword>
<evidence type="ECO:0000313" key="2">
    <source>
        <dbReference type="EMBL" id="PRQ01044.1"/>
    </source>
</evidence>
<dbReference type="AlphaFoldDB" id="A0A2S9Y7G9"/>
<gene>
    <name evidence="2" type="ORF">ENSA5_27260</name>
</gene>
<dbReference type="Proteomes" id="UP000237968">
    <property type="component" value="Unassembled WGS sequence"/>
</dbReference>
<comment type="caution">
    <text evidence="2">The sequence shown here is derived from an EMBL/GenBank/DDBJ whole genome shotgun (WGS) entry which is preliminary data.</text>
</comment>
<feature type="signal peptide" evidence="1">
    <location>
        <begin position="1"/>
        <end position="25"/>
    </location>
</feature>
<evidence type="ECO:0000313" key="3">
    <source>
        <dbReference type="Proteomes" id="UP000237968"/>
    </source>
</evidence>
<reference evidence="2 3" key="1">
    <citation type="submission" date="2018-03" db="EMBL/GenBank/DDBJ databases">
        <title>Draft Genome Sequences of the Obligatory Marine Myxobacteria Enhygromyxa salina SWB005.</title>
        <authorList>
            <person name="Poehlein A."/>
            <person name="Moghaddam J.A."/>
            <person name="Harms H."/>
            <person name="Alanjari M."/>
            <person name="Koenig G.M."/>
            <person name="Daniel R."/>
            <person name="Schaeberle T.F."/>
        </authorList>
    </citation>
    <scope>NUCLEOTIDE SEQUENCE [LARGE SCALE GENOMIC DNA]</scope>
    <source>
        <strain evidence="2 3">SWB005</strain>
    </source>
</reference>
<keyword evidence="3" id="KW-1185">Reference proteome</keyword>
<accession>A0A2S9Y7G9</accession>
<protein>
    <recommendedName>
        <fullName evidence="4">Lipoprotein</fullName>
    </recommendedName>
</protein>